<dbReference type="InterPro" id="IPR001878">
    <property type="entry name" value="Znf_CCHC"/>
</dbReference>
<accession>A0A6S7JUR7</accession>
<feature type="compositionally biased region" description="Acidic residues" evidence="1">
    <location>
        <begin position="402"/>
        <end position="415"/>
    </location>
</feature>
<comment type="caution">
    <text evidence="2">The sequence shown here is derived from an EMBL/GenBank/DDBJ whole genome shotgun (WGS) entry which is preliminary data.</text>
</comment>
<name>A0A6S7JUR7_PARCT</name>
<dbReference type="EMBL" id="CACRXK020020981">
    <property type="protein sequence ID" value="CAB4035367.1"/>
    <property type="molecule type" value="Genomic_DNA"/>
</dbReference>
<feature type="region of interest" description="Disordered" evidence="1">
    <location>
        <begin position="277"/>
        <end position="322"/>
    </location>
</feature>
<evidence type="ECO:0000256" key="1">
    <source>
        <dbReference type="SAM" id="MobiDB-lite"/>
    </source>
</evidence>
<sequence>MKIPYANRTVDIDLPVVAGQPRLTVKSVMDEFLGQMPDNFSTLLEAFVLLSPRRVRVTCRSALAMEEFCHSGLTFRDAPIDVRPCKSAKWVNITRLSYGVSAEVITAALKPFGKVLQVKMDTYHNVYVGIRNVLMEITQPIPSRLLIAGHWCNAFYVGQVPTCFSCHKTGHGSRDCPAKRVINPPIRGNNVANLAPALVVNADVVPENNNIPVNPAVDVPPARGEILDQPDPVRVPSPLHHGETHNLQPNSPAVNPSVIAPSPAYAAVVKATIDDASQAEVDASSEEEDPFYDAGDAPPSNKRDHSDSDSSANSGHHHDKRGKAIIVETVKTQIFSPNMFAALPDEAADHDDDDEVIPPTPKQQNPPATNPSDATGDDLIVPPSPVAASVIPSSKVVPQWSDEYDGDADFSDDDTSSVTDSKKNAPLDPAFVDEPQESVMDHTPLDSPLTLITPNLPRANLSSQTSSYELDPLTLAVSSKKTKPAPVCGTSKKSLSKGGL</sequence>
<gene>
    <name evidence="2" type="ORF">PACLA_8A080195</name>
</gene>
<evidence type="ECO:0000313" key="3">
    <source>
        <dbReference type="Proteomes" id="UP001152795"/>
    </source>
</evidence>
<feature type="compositionally biased region" description="Polar residues" evidence="1">
    <location>
        <begin position="245"/>
        <end position="254"/>
    </location>
</feature>
<feature type="region of interest" description="Disordered" evidence="1">
    <location>
        <begin position="348"/>
        <end position="451"/>
    </location>
</feature>
<dbReference type="PROSITE" id="PS50158">
    <property type="entry name" value="ZF_CCHC"/>
    <property type="match status" value="1"/>
</dbReference>
<feature type="region of interest" description="Disordered" evidence="1">
    <location>
        <begin position="215"/>
        <end position="258"/>
    </location>
</feature>
<proteinExistence type="predicted"/>
<feature type="region of interest" description="Disordered" evidence="1">
    <location>
        <begin position="479"/>
        <end position="500"/>
    </location>
</feature>
<evidence type="ECO:0000313" key="2">
    <source>
        <dbReference type="EMBL" id="CAB4035367.1"/>
    </source>
</evidence>
<dbReference type="SUPFAM" id="SSF57756">
    <property type="entry name" value="Retrovirus zinc finger-like domains"/>
    <property type="match status" value="1"/>
</dbReference>
<organism evidence="2 3">
    <name type="scientific">Paramuricea clavata</name>
    <name type="common">Red gorgonian</name>
    <name type="synonym">Violescent sea-whip</name>
    <dbReference type="NCBI Taxonomy" id="317549"/>
    <lineage>
        <taxon>Eukaryota</taxon>
        <taxon>Metazoa</taxon>
        <taxon>Cnidaria</taxon>
        <taxon>Anthozoa</taxon>
        <taxon>Octocorallia</taxon>
        <taxon>Malacalcyonacea</taxon>
        <taxon>Plexauridae</taxon>
        <taxon>Paramuricea</taxon>
    </lineage>
</organism>
<protein>
    <submittedName>
        <fullName evidence="2">Zinc finger CCHC domain-containing 3-like</fullName>
    </submittedName>
</protein>
<dbReference type="InterPro" id="IPR036875">
    <property type="entry name" value="Znf_CCHC_sf"/>
</dbReference>
<dbReference type="GO" id="GO:0003676">
    <property type="term" value="F:nucleic acid binding"/>
    <property type="evidence" value="ECO:0007669"/>
    <property type="project" value="InterPro"/>
</dbReference>
<reference evidence="2" key="1">
    <citation type="submission" date="2020-04" db="EMBL/GenBank/DDBJ databases">
        <authorList>
            <person name="Alioto T."/>
            <person name="Alioto T."/>
            <person name="Gomez Garrido J."/>
        </authorList>
    </citation>
    <scope>NUCLEOTIDE SEQUENCE</scope>
    <source>
        <strain evidence="2">A484AB</strain>
    </source>
</reference>
<dbReference type="Proteomes" id="UP001152795">
    <property type="component" value="Unassembled WGS sequence"/>
</dbReference>
<feature type="compositionally biased region" description="Polar residues" evidence="1">
    <location>
        <begin position="362"/>
        <end position="373"/>
    </location>
</feature>
<dbReference type="SMART" id="SM00343">
    <property type="entry name" value="ZnF_C2HC"/>
    <property type="match status" value="1"/>
</dbReference>
<dbReference type="OrthoDB" id="6506579at2759"/>
<feature type="compositionally biased region" description="Low complexity" evidence="1">
    <location>
        <begin position="386"/>
        <end position="398"/>
    </location>
</feature>
<dbReference type="Gene3D" id="4.10.60.10">
    <property type="entry name" value="Zinc finger, CCHC-type"/>
    <property type="match status" value="1"/>
</dbReference>
<dbReference type="GO" id="GO:0008270">
    <property type="term" value="F:zinc ion binding"/>
    <property type="evidence" value="ECO:0007669"/>
    <property type="project" value="InterPro"/>
</dbReference>
<keyword evidence="3" id="KW-1185">Reference proteome</keyword>
<dbReference type="AlphaFoldDB" id="A0A6S7JUR7"/>